<dbReference type="EMBL" id="SKBQ01000010">
    <property type="protein sequence ID" value="TPX18637.1"/>
    <property type="molecule type" value="Genomic_DNA"/>
</dbReference>
<dbReference type="InParanoid" id="A0A507BFF0"/>
<dbReference type="Pfam" id="PF04488">
    <property type="entry name" value="Gly_transf_sug"/>
    <property type="match status" value="1"/>
</dbReference>
<name>A0A507BFF0_9PEZI</name>
<dbReference type="AlphaFoldDB" id="A0A507BFF0"/>
<keyword evidence="5" id="KW-1185">Reference proteome</keyword>
<dbReference type="InterPro" id="IPR051706">
    <property type="entry name" value="Glycosyltransferase_domain"/>
</dbReference>
<dbReference type="Gene3D" id="3.90.550.20">
    <property type="match status" value="1"/>
</dbReference>
<keyword evidence="3" id="KW-0812">Transmembrane</keyword>
<evidence type="ECO:0000256" key="2">
    <source>
        <dbReference type="ARBA" id="ARBA00022679"/>
    </source>
</evidence>
<dbReference type="STRING" id="1093900.A0A507BFF0"/>
<evidence type="ECO:0000256" key="3">
    <source>
        <dbReference type="SAM" id="Phobius"/>
    </source>
</evidence>
<keyword evidence="3" id="KW-1133">Transmembrane helix</keyword>
<dbReference type="InterPro" id="IPR007577">
    <property type="entry name" value="GlycoTrfase_DXD_sugar-bd_CS"/>
</dbReference>
<keyword evidence="2" id="KW-0808">Transferase</keyword>
<dbReference type="OrthoDB" id="3647at2759"/>
<dbReference type="PANTHER" id="PTHR32385:SF15">
    <property type="entry name" value="INOSITOL PHOSPHOCERAMIDE MANNOSYLTRANSFERASE 1"/>
    <property type="match status" value="1"/>
</dbReference>
<dbReference type="Proteomes" id="UP000319257">
    <property type="component" value="Unassembled WGS sequence"/>
</dbReference>
<keyword evidence="3" id="KW-0472">Membrane</keyword>
<accession>A0A507BFF0</accession>
<dbReference type="PANTHER" id="PTHR32385">
    <property type="entry name" value="MANNOSYL PHOSPHORYLINOSITOL CERAMIDE SYNTHASE"/>
    <property type="match status" value="1"/>
</dbReference>
<comment type="caution">
    <text evidence="4">The sequence shown here is derived from an EMBL/GenBank/DDBJ whole genome shotgun (WGS) entry which is preliminary data.</text>
</comment>
<dbReference type="GO" id="GO:0051999">
    <property type="term" value="P:mannosyl-inositol phosphorylceramide biosynthetic process"/>
    <property type="evidence" value="ECO:0007669"/>
    <property type="project" value="TreeGrafter"/>
</dbReference>
<feature type="transmembrane region" description="Helical" evidence="3">
    <location>
        <begin position="297"/>
        <end position="316"/>
    </location>
</feature>
<evidence type="ECO:0008006" key="6">
    <source>
        <dbReference type="Google" id="ProtNLM"/>
    </source>
</evidence>
<comment type="similarity">
    <text evidence="1">Belongs to the glycosyltransferase 32 family.</text>
</comment>
<reference evidence="4 5" key="1">
    <citation type="submission" date="2019-06" db="EMBL/GenBank/DDBJ databases">
        <title>Draft genome sequence of the filamentous fungus Phialemoniopsis curvata isolated from diesel fuel.</title>
        <authorList>
            <person name="Varaljay V.A."/>
            <person name="Lyon W.J."/>
            <person name="Crouch A.L."/>
            <person name="Drake C.E."/>
            <person name="Hollomon J.M."/>
            <person name="Nadeau L.J."/>
            <person name="Nunn H.S."/>
            <person name="Stevenson B.S."/>
            <person name="Bojanowski C.L."/>
            <person name="Crookes-Goodson W.J."/>
        </authorList>
    </citation>
    <scope>NUCLEOTIDE SEQUENCE [LARGE SCALE GENOMIC DNA]</scope>
    <source>
        <strain evidence="4 5">D216</strain>
    </source>
</reference>
<evidence type="ECO:0000313" key="5">
    <source>
        <dbReference type="Proteomes" id="UP000319257"/>
    </source>
</evidence>
<dbReference type="SUPFAM" id="SSF53448">
    <property type="entry name" value="Nucleotide-diphospho-sugar transferases"/>
    <property type="match status" value="1"/>
</dbReference>
<evidence type="ECO:0000313" key="4">
    <source>
        <dbReference type="EMBL" id="TPX18637.1"/>
    </source>
</evidence>
<organism evidence="4 5">
    <name type="scientific">Thyridium curvatum</name>
    <dbReference type="NCBI Taxonomy" id="1093900"/>
    <lineage>
        <taxon>Eukaryota</taxon>
        <taxon>Fungi</taxon>
        <taxon>Dikarya</taxon>
        <taxon>Ascomycota</taxon>
        <taxon>Pezizomycotina</taxon>
        <taxon>Sordariomycetes</taxon>
        <taxon>Sordariomycetidae</taxon>
        <taxon>Thyridiales</taxon>
        <taxon>Thyridiaceae</taxon>
        <taxon>Thyridium</taxon>
    </lineage>
</organism>
<proteinExistence type="inferred from homology"/>
<sequence>MLTCCLPRRATPGRPVFLVGLLLALLLLFSVRHTLYTAWTLAALPLTWGRGASSFVISREADAFDVTFESYDAAQTTAGKGFEDRVPAILHHVMLGHAPGAGTEDKWKATRQSCLDLHPGWEHHLWTDETASAFVADKFPHLKPMWDSYPFPIQRVDALRHMVLYEYGGVVLDMDLRCRRSLGPLRRFGFVAPEAHPVGVSVGFVMAERHNPFVGAVVDSLATYNHRWLGLPYATIMFSTGCHFVSSDYKVLRGPPSDPKMHRLNGAVSTPLFEHLGSSAWHTSLDCLAIVFIGRSLRWLLPVLLFVAVGGALYLAERRWTARRRGGGCSHCRGHGGAVSPRGRSRKASEVDLEECSRTVSWVRQQHARMAGGIHLG</sequence>
<gene>
    <name evidence="4" type="ORF">E0L32_002494</name>
</gene>
<evidence type="ECO:0000256" key="1">
    <source>
        <dbReference type="ARBA" id="ARBA00009003"/>
    </source>
</evidence>
<dbReference type="RefSeq" id="XP_031000348.1">
    <property type="nucleotide sequence ID" value="XM_031136690.1"/>
</dbReference>
<dbReference type="GO" id="GO:0000030">
    <property type="term" value="F:mannosyltransferase activity"/>
    <property type="evidence" value="ECO:0007669"/>
    <property type="project" value="TreeGrafter"/>
</dbReference>
<dbReference type="GeneID" id="41969941"/>
<dbReference type="GO" id="GO:0016020">
    <property type="term" value="C:membrane"/>
    <property type="evidence" value="ECO:0007669"/>
    <property type="project" value="GOC"/>
</dbReference>
<dbReference type="InterPro" id="IPR029044">
    <property type="entry name" value="Nucleotide-diphossugar_trans"/>
</dbReference>
<protein>
    <recommendedName>
        <fullName evidence="6">Glycosyltransferase family 32 protein</fullName>
    </recommendedName>
</protein>